<keyword evidence="2" id="KW-1185">Reference proteome</keyword>
<comment type="caution">
    <text evidence="1">The sequence shown here is derived from an EMBL/GenBank/DDBJ whole genome shotgun (WGS) entry which is preliminary data.</text>
</comment>
<accession>A0A2A2GE15</accession>
<name>A0A2A2GE15_9BACT</name>
<sequence>MCFTAIGLCSLPAENAKAQDVDFGADFVNRYVWRGIDFGKSASIQPTIEFTSGGFTAGTWASYAMSPVENSTVSAVGASEHDLYLSYSFGNVSVGVTDYYFPTGSEIFNFDDDGAGAHYIEPNISIAGPESFPVTFYGAINAYNDPDHSIYLEASVPFSVGDTDMAVTIGGVPAESNYYGTTKAGLINMNLSVSREIEITDKFSLPIFGGYILNPYAEQSYLVFGLSL</sequence>
<organism evidence="1 2">
    <name type="scientific">Fodinibius salipaludis</name>
    <dbReference type="NCBI Taxonomy" id="2032627"/>
    <lineage>
        <taxon>Bacteria</taxon>
        <taxon>Pseudomonadati</taxon>
        <taxon>Balneolota</taxon>
        <taxon>Balneolia</taxon>
        <taxon>Balneolales</taxon>
        <taxon>Balneolaceae</taxon>
        <taxon>Fodinibius</taxon>
    </lineage>
</organism>
<gene>
    <name evidence="1" type="ORF">CK503_05340</name>
</gene>
<dbReference type="EMBL" id="NSKE01000003">
    <property type="protein sequence ID" value="PAU95012.1"/>
    <property type="molecule type" value="Genomic_DNA"/>
</dbReference>
<evidence type="ECO:0000313" key="2">
    <source>
        <dbReference type="Proteomes" id="UP000218831"/>
    </source>
</evidence>
<dbReference type="Proteomes" id="UP000218831">
    <property type="component" value="Unassembled WGS sequence"/>
</dbReference>
<proteinExistence type="predicted"/>
<evidence type="ECO:0000313" key="1">
    <source>
        <dbReference type="EMBL" id="PAU95012.1"/>
    </source>
</evidence>
<dbReference type="AlphaFoldDB" id="A0A2A2GE15"/>
<dbReference type="OrthoDB" id="1065092at2"/>
<reference evidence="1 2" key="1">
    <citation type="submission" date="2017-08" db="EMBL/GenBank/DDBJ databases">
        <title>Aliifodinibius alkalisoli sp. nov., isolated from saline alkaline soil.</title>
        <authorList>
            <person name="Liu D."/>
            <person name="Zhang G."/>
        </authorList>
    </citation>
    <scope>NUCLEOTIDE SEQUENCE [LARGE SCALE GENOMIC DNA]</scope>
    <source>
        <strain evidence="1 2">WN023</strain>
    </source>
</reference>
<protein>
    <submittedName>
        <fullName evidence="1">Uncharacterized protein</fullName>
    </submittedName>
</protein>